<evidence type="ECO:0000259" key="2">
    <source>
        <dbReference type="PROSITE" id="PS51186"/>
    </source>
</evidence>
<reference evidence="3 4" key="1">
    <citation type="journal article" date="2014" name="PLoS ONE">
        <title>De novo Genome Assembly of the Fungal Plant Pathogen Pyrenophora semeniperda.</title>
        <authorList>
            <person name="Soliai M.M."/>
            <person name="Meyer S.E."/>
            <person name="Udall J.A."/>
            <person name="Elzinga D.E."/>
            <person name="Hermansen R.A."/>
            <person name="Bodily P.M."/>
            <person name="Hart A.A."/>
            <person name="Coleman C.E."/>
        </authorList>
    </citation>
    <scope>NUCLEOTIDE SEQUENCE [LARGE SCALE GENOMIC DNA]</scope>
    <source>
        <strain evidence="3 4">CCB06</strain>
        <tissue evidence="3">Mycelium</tissue>
    </source>
</reference>
<dbReference type="OrthoDB" id="512662at2759"/>
<sequence>MHLHKPLRPHNGKRSNVAGANADADTTKSFAVRLEAHCQSYIPPHQLQADIIITMPIQVTRMQEADIDGAITTIQEAFANDPYNRWVSLVRNRVSLTLRCRWGIQHGLFHVARDTSNPSKILGCAMWMPPHPASEPESWSLYLSYWYLWFNQIRMNLWYGRGGLSTSRYWIWKARQAEAQKALWTDPQGYFFCNIVTVLLEAQGQGVGRALMEEVLRMADREGRMCYLESSRREPNVAIYEKFGFRLVREMECREGQGEKDAITLYCMLRDPKGGQASGTRGEGKKSV</sequence>
<keyword evidence="3" id="KW-0012">Acyltransferase</keyword>
<dbReference type="CDD" id="cd04301">
    <property type="entry name" value="NAT_SF"/>
    <property type="match status" value="1"/>
</dbReference>
<keyword evidence="4" id="KW-1185">Reference proteome</keyword>
<dbReference type="Proteomes" id="UP000265663">
    <property type="component" value="Unassembled WGS sequence"/>
</dbReference>
<feature type="region of interest" description="Disordered" evidence="1">
    <location>
        <begin position="1"/>
        <end position="21"/>
    </location>
</feature>
<feature type="compositionally biased region" description="Basic residues" evidence="1">
    <location>
        <begin position="1"/>
        <end position="13"/>
    </location>
</feature>
<keyword evidence="3" id="KW-0808">Transferase</keyword>
<dbReference type="Gene3D" id="3.40.630.30">
    <property type="match status" value="1"/>
</dbReference>
<dbReference type="InterPro" id="IPR052523">
    <property type="entry name" value="Trichothecene_AcTrans"/>
</dbReference>
<organism evidence="3 4">
    <name type="scientific">Pyrenophora seminiperda CCB06</name>
    <dbReference type="NCBI Taxonomy" id="1302712"/>
    <lineage>
        <taxon>Eukaryota</taxon>
        <taxon>Fungi</taxon>
        <taxon>Dikarya</taxon>
        <taxon>Ascomycota</taxon>
        <taxon>Pezizomycotina</taxon>
        <taxon>Dothideomycetes</taxon>
        <taxon>Pleosporomycetidae</taxon>
        <taxon>Pleosporales</taxon>
        <taxon>Pleosporineae</taxon>
        <taxon>Pleosporaceae</taxon>
        <taxon>Pyrenophora</taxon>
    </lineage>
</organism>
<gene>
    <name evidence="3" type="ORF">GMOD_00005740</name>
</gene>
<name>A0A3M7M9Q5_9PLEO</name>
<evidence type="ECO:0000313" key="4">
    <source>
        <dbReference type="Proteomes" id="UP000265663"/>
    </source>
</evidence>
<dbReference type="Pfam" id="PF13508">
    <property type="entry name" value="Acetyltransf_7"/>
    <property type="match status" value="1"/>
</dbReference>
<dbReference type="AlphaFoldDB" id="A0A3M7M9Q5"/>
<dbReference type="InterPro" id="IPR016181">
    <property type="entry name" value="Acyl_CoA_acyltransferase"/>
</dbReference>
<proteinExistence type="predicted"/>
<evidence type="ECO:0000313" key="3">
    <source>
        <dbReference type="EMBL" id="RMZ71217.1"/>
    </source>
</evidence>
<dbReference type="InterPro" id="IPR000182">
    <property type="entry name" value="GNAT_dom"/>
</dbReference>
<accession>A0A3M7M9Q5</accession>
<dbReference type="SUPFAM" id="SSF55729">
    <property type="entry name" value="Acyl-CoA N-acyltransferases (Nat)"/>
    <property type="match status" value="1"/>
</dbReference>
<dbReference type="EMBL" id="KE747826">
    <property type="protein sequence ID" value="RMZ71217.1"/>
    <property type="molecule type" value="Genomic_DNA"/>
</dbReference>
<dbReference type="GO" id="GO:0016747">
    <property type="term" value="F:acyltransferase activity, transferring groups other than amino-acyl groups"/>
    <property type="evidence" value="ECO:0007669"/>
    <property type="project" value="InterPro"/>
</dbReference>
<dbReference type="PANTHER" id="PTHR42791">
    <property type="entry name" value="GNAT FAMILY ACETYLTRANSFERASE"/>
    <property type="match status" value="1"/>
</dbReference>
<feature type="domain" description="N-acetyltransferase" evidence="2">
    <location>
        <begin position="125"/>
        <end position="270"/>
    </location>
</feature>
<dbReference type="PROSITE" id="PS51186">
    <property type="entry name" value="GNAT"/>
    <property type="match status" value="1"/>
</dbReference>
<evidence type="ECO:0000256" key="1">
    <source>
        <dbReference type="SAM" id="MobiDB-lite"/>
    </source>
</evidence>
<protein>
    <submittedName>
        <fullName evidence="3">Acyl-N-acyltransferase</fullName>
    </submittedName>
</protein>
<dbReference type="PANTHER" id="PTHR42791:SF4">
    <property type="entry name" value="ACETYLTRANSFERASE, GNAT FAMILY FAMILY (AFU_ORTHOLOGUE AFUA_4G09540)-RELATED"/>
    <property type="match status" value="1"/>
</dbReference>